<evidence type="ECO:0000313" key="3">
    <source>
        <dbReference type="Proteomes" id="UP000177199"/>
    </source>
</evidence>
<proteinExistence type="predicted"/>
<feature type="transmembrane region" description="Helical" evidence="1">
    <location>
        <begin position="42"/>
        <end position="67"/>
    </location>
</feature>
<dbReference type="Proteomes" id="UP000177199">
    <property type="component" value="Unassembled WGS sequence"/>
</dbReference>
<comment type="caution">
    <text evidence="2">The sequence shown here is derived from an EMBL/GenBank/DDBJ whole genome shotgun (WGS) entry which is preliminary data.</text>
</comment>
<dbReference type="AlphaFoldDB" id="A0A1F7HFQ0"/>
<gene>
    <name evidence="2" type="ORF">A3F29_03115</name>
</gene>
<sequence>MNNIQKLSVGQRKSLSTIFGNVAVAWFVSGIIAPLFNEYFDFYNFIVKLIVGILFTIGFSIISLLIVKKVKV</sequence>
<reference evidence="2 3" key="1">
    <citation type="journal article" date="2016" name="Nat. Commun.">
        <title>Thousands of microbial genomes shed light on interconnected biogeochemical processes in an aquifer system.</title>
        <authorList>
            <person name="Anantharaman K."/>
            <person name="Brown C.T."/>
            <person name="Hug L.A."/>
            <person name="Sharon I."/>
            <person name="Castelle C.J."/>
            <person name="Probst A.J."/>
            <person name="Thomas B.C."/>
            <person name="Singh A."/>
            <person name="Wilkins M.J."/>
            <person name="Karaoz U."/>
            <person name="Brodie E.L."/>
            <person name="Williams K.H."/>
            <person name="Hubbard S.S."/>
            <person name="Banfield J.F."/>
        </authorList>
    </citation>
    <scope>NUCLEOTIDE SEQUENCE [LARGE SCALE GENOMIC DNA]</scope>
</reference>
<accession>A0A1F7HFQ0</accession>
<name>A0A1F7HFQ0_9BACT</name>
<evidence type="ECO:0000256" key="1">
    <source>
        <dbReference type="SAM" id="Phobius"/>
    </source>
</evidence>
<evidence type="ECO:0000313" key="2">
    <source>
        <dbReference type="EMBL" id="OGK29786.1"/>
    </source>
</evidence>
<keyword evidence="1" id="KW-1133">Transmembrane helix</keyword>
<keyword evidence="1" id="KW-0472">Membrane</keyword>
<organism evidence="2 3">
    <name type="scientific">Candidatus Roizmanbacteria bacterium RIFCSPHIGHO2_12_FULL_33_9</name>
    <dbReference type="NCBI Taxonomy" id="1802045"/>
    <lineage>
        <taxon>Bacteria</taxon>
        <taxon>Candidatus Roizmaniibacteriota</taxon>
    </lineage>
</organism>
<keyword evidence="1" id="KW-0812">Transmembrane</keyword>
<feature type="transmembrane region" description="Helical" evidence="1">
    <location>
        <begin position="15"/>
        <end position="36"/>
    </location>
</feature>
<dbReference type="EMBL" id="MFZV01000058">
    <property type="protein sequence ID" value="OGK29786.1"/>
    <property type="molecule type" value="Genomic_DNA"/>
</dbReference>
<protein>
    <submittedName>
        <fullName evidence="2">Uncharacterized protein</fullName>
    </submittedName>
</protein>